<dbReference type="AlphaFoldDB" id="A0A098QY30"/>
<keyword evidence="1" id="KW-0472">Membrane</keyword>
<dbReference type="STRING" id="1480694.DC28_11220"/>
<protein>
    <recommendedName>
        <fullName evidence="2">DUF4340 domain-containing protein</fullName>
    </recommendedName>
</protein>
<evidence type="ECO:0000313" key="3">
    <source>
        <dbReference type="EMBL" id="KGE71372.1"/>
    </source>
</evidence>
<keyword evidence="4" id="KW-1185">Reference proteome</keyword>
<sequence>MRSMRFTTGEKKLLGIYILLGVVLLAAILSISLYRNLTTRSQGKPSILEIEAIQNIGAISLDDPGSPSGDSLALRRTGEDQWQVRYPDGAWYDSRSQRVRDFLESLGQLEGKTLVTSSQDSYGAYDLDEASARVITLRLDTDSPPVRVLYYGKYTPGGNGVFVRTDADPRVFTTGSEADFYINQDLAYWTELRLWPQGITAQDVYQVKIQIPGQDDRILTHAAEGWEISTEQDPFGGSLESYVSGLTTLELSGLDTGDLGAQILGDAPMLQITMTLQSGTRRTLEVYTLEDDTYYAIWKEGDQILLRGNLPSWRVTQLLPGE</sequence>
<reference evidence="3 4" key="1">
    <citation type="submission" date="2014-05" db="EMBL/GenBank/DDBJ databases">
        <title>De novo Genome Sequence of Spirocheata sp.</title>
        <authorList>
            <person name="Shivani Y."/>
            <person name="Subhash Y."/>
            <person name="Tushar L."/>
            <person name="Sasikala C."/>
            <person name="Ramana C.V."/>
        </authorList>
    </citation>
    <scope>NUCLEOTIDE SEQUENCE [LARGE SCALE GENOMIC DNA]</scope>
    <source>
        <strain evidence="3 4">JC230</strain>
    </source>
</reference>
<dbReference type="eggNOG" id="ENOG5033IZF">
    <property type="taxonomic scope" value="Bacteria"/>
</dbReference>
<name>A0A098QY30_9SPIO</name>
<proteinExistence type="predicted"/>
<dbReference type="RefSeq" id="WP_037548564.1">
    <property type="nucleotide sequence ID" value="NZ_JNUP01000066.1"/>
</dbReference>
<gene>
    <name evidence="3" type="ORF">DC28_11220</name>
</gene>
<feature type="transmembrane region" description="Helical" evidence="1">
    <location>
        <begin position="12"/>
        <end position="34"/>
    </location>
</feature>
<keyword evidence="1" id="KW-1133">Transmembrane helix</keyword>
<dbReference type="InterPro" id="IPR025641">
    <property type="entry name" value="DUF4340"/>
</dbReference>
<dbReference type="Proteomes" id="UP000029692">
    <property type="component" value="Unassembled WGS sequence"/>
</dbReference>
<dbReference type="Pfam" id="PF14238">
    <property type="entry name" value="DUF4340"/>
    <property type="match status" value="1"/>
</dbReference>
<evidence type="ECO:0000313" key="4">
    <source>
        <dbReference type="Proteomes" id="UP000029692"/>
    </source>
</evidence>
<feature type="domain" description="DUF4340" evidence="2">
    <location>
        <begin position="92"/>
        <end position="253"/>
    </location>
</feature>
<evidence type="ECO:0000259" key="2">
    <source>
        <dbReference type="Pfam" id="PF14238"/>
    </source>
</evidence>
<evidence type="ECO:0000256" key="1">
    <source>
        <dbReference type="SAM" id="Phobius"/>
    </source>
</evidence>
<dbReference type="EMBL" id="JNUP01000066">
    <property type="protein sequence ID" value="KGE71372.1"/>
    <property type="molecule type" value="Genomic_DNA"/>
</dbReference>
<keyword evidence="1" id="KW-0812">Transmembrane</keyword>
<accession>A0A098QY30</accession>
<dbReference type="OrthoDB" id="5415078at2"/>
<comment type="caution">
    <text evidence="3">The sequence shown here is derived from an EMBL/GenBank/DDBJ whole genome shotgun (WGS) entry which is preliminary data.</text>
</comment>
<organism evidence="3 4">
    <name type="scientific">Spirochaeta lutea</name>
    <dbReference type="NCBI Taxonomy" id="1480694"/>
    <lineage>
        <taxon>Bacteria</taxon>
        <taxon>Pseudomonadati</taxon>
        <taxon>Spirochaetota</taxon>
        <taxon>Spirochaetia</taxon>
        <taxon>Spirochaetales</taxon>
        <taxon>Spirochaetaceae</taxon>
        <taxon>Spirochaeta</taxon>
    </lineage>
</organism>